<dbReference type="AlphaFoldDB" id="A0A1F4RC48"/>
<protein>
    <recommendedName>
        <fullName evidence="3">DNA repair ATPase</fullName>
    </recommendedName>
</protein>
<evidence type="ECO:0000313" key="1">
    <source>
        <dbReference type="EMBL" id="OGC05696.1"/>
    </source>
</evidence>
<organism evidence="1 2">
    <name type="scientific">candidate division WOR-1 bacterium RIFCSPLOWO2_02_FULL_46_20</name>
    <dbReference type="NCBI Taxonomy" id="1802567"/>
    <lineage>
        <taxon>Bacteria</taxon>
        <taxon>Bacillati</taxon>
        <taxon>Saganbacteria</taxon>
    </lineage>
</organism>
<sequence length="542" mass="62383">MVNQFVFRKHDNVGAAAAENDSQFLDECFVNTGDVDFLLDRNNPKRIIVGRTGTGKTALLHHLASLDIHVIQLSPHDLSLNFIATNKVIAFFEEAGVNLTPFYVLLWKHLLVVELVKNKFQIKDENSYKTFMRSITSIVSKKDRNKELALDYFETWGNKFWLTTEQRIQELTSRVENSLAAGIAGKLSNITFNAEGAKKLTTEQRSEIKEHGLDAVSRVQIRELENMLLVLEENIFDDSRNPYYVTIDMLDEDWADDRIKFKLIRSLIDVVNRFKCLSNVKIILALRHDLLYKVLHLETIAGFQEEKFKALYLNLKWDKSDLASIVECRINKLIRRHYTKCDIAFKDVFPSNVDGRDALDYMLERTFFRPRDIIVFVNECLELCAGRPNISAAIIKEAESNYSAERLQSLSNEWNTILPDLMHTSRLLFGLKEHFDVSIITQELLGSRFEEIAFSLSEKSSDPITKSLYSLYTTKNANFDSVRNYILREFYAIGLIGIKTGPTDPISWTRQNNLSRLSPGQIKPSSSVHIHPMFYRALGVRY</sequence>
<accession>A0A1F4RC48</accession>
<dbReference type="InterPro" id="IPR027417">
    <property type="entry name" value="P-loop_NTPase"/>
</dbReference>
<proteinExistence type="predicted"/>
<dbReference type="InterPro" id="IPR059206">
    <property type="entry name" value="Sll1717-like"/>
</dbReference>
<reference evidence="1 2" key="1">
    <citation type="journal article" date="2016" name="Nat. Commun.">
        <title>Thousands of microbial genomes shed light on interconnected biogeochemical processes in an aquifer system.</title>
        <authorList>
            <person name="Anantharaman K."/>
            <person name="Brown C.T."/>
            <person name="Hug L.A."/>
            <person name="Sharon I."/>
            <person name="Castelle C.J."/>
            <person name="Probst A.J."/>
            <person name="Thomas B.C."/>
            <person name="Singh A."/>
            <person name="Wilkins M.J."/>
            <person name="Karaoz U."/>
            <person name="Brodie E.L."/>
            <person name="Williams K.H."/>
            <person name="Hubbard S.S."/>
            <person name="Banfield J.F."/>
        </authorList>
    </citation>
    <scope>NUCLEOTIDE SEQUENCE [LARGE SCALE GENOMIC DNA]</scope>
</reference>
<dbReference type="SUPFAM" id="SSF52540">
    <property type="entry name" value="P-loop containing nucleoside triphosphate hydrolases"/>
    <property type="match status" value="1"/>
</dbReference>
<evidence type="ECO:0000313" key="2">
    <source>
        <dbReference type="Proteomes" id="UP000176938"/>
    </source>
</evidence>
<evidence type="ECO:0008006" key="3">
    <source>
        <dbReference type="Google" id="ProtNLM"/>
    </source>
</evidence>
<dbReference type="NCBIfam" id="NF047389">
    <property type="entry name" value="ATPase_Sll1717"/>
    <property type="match status" value="1"/>
</dbReference>
<gene>
    <name evidence="1" type="ORF">A3H38_04540</name>
</gene>
<comment type="caution">
    <text evidence="1">The sequence shown here is derived from an EMBL/GenBank/DDBJ whole genome shotgun (WGS) entry which is preliminary data.</text>
</comment>
<dbReference type="EMBL" id="METP01000036">
    <property type="protein sequence ID" value="OGC05696.1"/>
    <property type="molecule type" value="Genomic_DNA"/>
</dbReference>
<name>A0A1F4RC48_UNCSA</name>
<dbReference type="Proteomes" id="UP000176938">
    <property type="component" value="Unassembled WGS sequence"/>
</dbReference>